<gene>
    <name evidence="2" type="ORF">ACFQO7_06645</name>
</gene>
<sequence length="64" mass="7369">MTSDNQHVSWRVGSYCNDGACVEVGFDDLEVRIRRARTEEPVVVFTRDEWSAFVRSAKEGEFDL</sequence>
<organism evidence="2 3">
    <name type="scientific">Catellatospora aurea</name>
    <dbReference type="NCBI Taxonomy" id="1337874"/>
    <lineage>
        <taxon>Bacteria</taxon>
        <taxon>Bacillati</taxon>
        <taxon>Actinomycetota</taxon>
        <taxon>Actinomycetes</taxon>
        <taxon>Micromonosporales</taxon>
        <taxon>Micromonosporaceae</taxon>
        <taxon>Catellatospora</taxon>
    </lineage>
</organism>
<name>A0ABW2GQG5_9ACTN</name>
<protein>
    <submittedName>
        <fullName evidence="2">DUF397 domain-containing protein</fullName>
    </submittedName>
</protein>
<feature type="domain" description="DUF397" evidence="1">
    <location>
        <begin position="9"/>
        <end position="58"/>
    </location>
</feature>
<comment type="caution">
    <text evidence="2">The sequence shown here is derived from an EMBL/GenBank/DDBJ whole genome shotgun (WGS) entry which is preliminary data.</text>
</comment>
<dbReference type="Proteomes" id="UP001596392">
    <property type="component" value="Unassembled WGS sequence"/>
</dbReference>
<keyword evidence="3" id="KW-1185">Reference proteome</keyword>
<dbReference type="InterPro" id="IPR007278">
    <property type="entry name" value="DUF397"/>
</dbReference>
<dbReference type="RefSeq" id="WP_376805590.1">
    <property type="nucleotide sequence ID" value="NZ_JBHTAC010000005.1"/>
</dbReference>
<proteinExistence type="predicted"/>
<dbReference type="Pfam" id="PF04149">
    <property type="entry name" value="DUF397"/>
    <property type="match status" value="1"/>
</dbReference>
<accession>A0ABW2GQG5</accession>
<evidence type="ECO:0000259" key="1">
    <source>
        <dbReference type="Pfam" id="PF04149"/>
    </source>
</evidence>
<evidence type="ECO:0000313" key="2">
    <source>
        <dbReference type="EMBL" id="MFC7242157.1"/>
    </source>
</evidence>
<reference evidence="3" key="1">
    <citation type="journal article" date="2019" name="Int. J. Syst. Evol. Microbiol.">
        <title>The Global Catalogue of Microorganisms (GCM) 10K type strain sequencing project: providing services to taxonomists for standard genome sequencing and annotation.</title>
        <authorList>
            <consortium name="The Broad Institute Genomics Platform"/>
            <consortium name="The Broad Institute Genome Sequencing Center for Infectious Disease"/>
            <person name="Wu L."/>
            <person name="Ma J."/>
        </authorList>
    </citation>
    <scope>NUCLEOTIDE SEQUENCE [LARGE SCALE GENOMIC DNA]</scope>
    <source>
        <strain evidence="3">CGMCC 1.9106</strain>
    </source>
</reference>
<dbReference type="EMBL" id="JBHTAC010000005">
    <property type="protein sequence ID" value="MFC7242157.1"/>
    <property type="molecule type" value="Genomic_DNA"/>
</dbReference>
<evidence type="ECO:0000313" key="3">
    <source>
        <dbReference type="Proteomes" id="UP001596392"/>
    </source>
</evidence>